<evidence type="ECO:0000256" key="1">
    <source>
        <dbReference type="SAM" id="Phobius"/>
    </source>
</evidence>
<comment type="caution">
    <text evidence="2">The sequence shown here is derived from an EMBL/GenBank/DDBJ whole genome shotgun (WGS) entry which is preliminary data.</text>
</comment>
<gene>
    <name evidence="2" type="ORF">Taro_012133</name>
</gene>
<reference evidence="2" key="1">
    <citation type="submission" date="2017-07" db="EMBL/GenBank/DDBJ databases">
        <title>Taro Niue Genome Assembly and Annotation.</title>
        <authorList>
            <person name="Atibalentja N."/>
            <person name="Keating K."/>
            <person name="Fields C.J."/>
        </authorList>
    </citation>
    <scope>NUCLEOTIDE SEQUENCE</scope>
    <source>
        <strain evidence="2">Niue_2</strain>
        <tissue evidence="2">Leaf</tissue>
    </source>
</reference>
<keyword evidence="1" id="KW-0472">Membrane</keyword>
<proteinExistence type="predicted"/>
<sequence length="73" mass="8109">MTNDRPEYTSIYTVVCALLSLVVRRLFWNTSSVGYPRFCVSQARVFVVLGVCPSTVCTVEVCDICPGHPYSCV</sequence>
<dbReference type="AlphaFoldDB" id="A0A843U870"/>
<name>A0A843U870_COLES</name>
<accession>A0A843U870</accession>
<keyword evidence="1" id="KW-1133">Transmembrane helix</keyword>
<dbReference type="Proteomes" id="UP000652761">
    <property type="component" value="Unassembled WGS sequence"/>
</dbReference>
<organism evidence="2 3">
    <name type="scientific">Colocasia esculenta</name>
    <name type="common">Wild taro</name>
    <name type="synonym">Arum esculentum</name>
    <dbReference type="NCBI Taxonomy" id="4460"/>
    <lineage>
        <taxon>Eukaryota</taxon>
        <taxon>Viridiplantae</taxon>
        <taxon>Streptophyta</taxon>
        <taxon>Embryophyta</taxon>
        <taxon>Tracheophyta</taxon>
        <taxon>Spermatophyta</taxon>
        <taxon>Magnoliopsida</taxon>
        <taxon>Liliopsida</taxon>
        <taxon>Araceae</taxon>
        <taxon>Aroideae</taxon>
        <taxon>Colocasieae</taxon>
        <taxon>Colocasia</taxon>
    </lineage>
</organism>
<keyword evidence="3" id="KW-1185">Reference proteome</keyword>
<evidence type="ECO:0000313" key="2">
    <source>
        <dbReference type="EMBL" id="MQL79691.1"/>
    </source>
</evidence>
<keyword evidence="1" id="KW-0812">Transmembrane</keyword>
<protein>
    <submittedName>
        <fullName evidence="2">Uncharacterized protein</fullName>
    </submittedName>
</protein>
<dbReference type="EMBL" id="NMUH01000471">
    <property type="protein sequence ID" value="MQL79691.1"/>
    <property type="molecule type" value="Genomic_DNA"/>
</dbReference>
<evidence type="ECO:0000313" key="3">
    <source>
        <dbReference type="Proteomes" id="UP000652761"/>
    </source>
</evidence>
<feature type="transmembrane region" description="Helical" evidence="1">
    <location>
        <begin position="6"/>
        <end position="27"/>
    </location>
</feature>